<name>A0A317WK41_ASPEC</name>
<reference evidence="2" key="1">
    <citation type="submission" date="2016-12" db="EMBL/GenBank/DDBJ databases">
        <title>The genomes of Aspergillus section Nigri reveals drivers in fungal speciation.</title>
        <authorList>
            <consortium name="DOE Joint Genome Institute"/>
            <person name="Vesth T.C."/>
            <person name="Nybo J."/>
            <person name="Theobald S."/>
            <person name="Brandl J."/>
            <person name="Frisvad J.C."/>
            <person name="Nielsen K.F."/>
            <person name="Lyhne E.K."/>
            <person name="Kogle M.E."/>
            <person name="Kuo A."/>
            <person name="Riley R."/>
            <person name="Clum A."/>
            <person name="Nolan M."/>
            <person name="Lipzen A."/>
            <person name="Salamov A."/>
            <person name="Henrissat B."/>
            <person name="Wiebenga A."/>
            <person name="De vries R.P."/>
            <person name="Grigoriev I.V."/>
            <person name="Mortensen U.H."/>
            <person name="Andersen M.R."/>
            <person name="Baker S.E."/>
        </authorList>
    </citation>
    <scope>NUCLEOTIDE SEQUENCE</scope>
    <source>
        <strain evidence="2">CBS 122712</strain>
    </source>
</reference>
<evidence type="ECO:0000313" key="2">
    <source>
        <dbReference type="EMBL" id="PWY85438.1"/>
    </source>
</evidence>
<feature type="chain" id="PRO_5016252516" description="Secreted protein" evidence="1">
    <location>
        <begin position="21"/>
        <end position="143"/>
    </location>
</feature>
<protein>
    <recommendedName>
        <fullName evidence="4">Secreted protein</fullName>
    </recommendedName>
</protein>
<keyword evidence="1" id="KW-0732">Signal</keyword>
<evidence type="ECO:0000256" key="1">
    <source>
        <dbReference type="SAM" id="SignalP"/>
    </source>
</evidence>
<accession>A0A317WK41</accession>
<comment type="caution">
    <text evidence="2">The sequence shown here is derived from an EMBL/GenBank/DDBJ whole genome shotgun (WGS) entry which is preliminary data.</text>
</comment>
<dbReference type="Proteomes" id="UP000246171">
    <property type="component" value="Unassembled WGS sequence"/>
</dbReference>
<dbReference type="AlphaFoldDB" id="A0A317WK41"/>
<dbReference type="RefSeq" id="XP_025393358.1">
    <property type="nucleotide sequence ID" value="XM_025537648.1"/>
</dbReference>
<organism evidence="2 3">
    <name type="scientific">Aspergillus eucalypticola (strain CBS 122712 / IBT 29274)</name>
    <dbReference type="NCBI Taxonomy" id="1448314"/>
    <lineage>
        <taxon>Eukaryota</taxon>
        <taxon>Fungi</taxon>
        <taxon>Dikarya</taxon>
        <taxon>Ascomycota</taxon>
        <taxon>Pezizomycotina</taxon>
        <taxon>Eurotiomycetes</taxon>
        <taxon>Eurotiomycetidae</taxon>
        <taxon>Eurotiales</taxon>
        <taxon>Aspergillaceae</taxon>
        <taxon>Aspergillus</taxon>
        <taxon>Aspergillus subgen. Circumdati</taxon>
    </lineage>
</organism>
<proteinExistence type="predicted"/>
<keyword evidence="3" id="KW-1185">Reference proteome</keyword>
<evidence type="ECO:0000313" key="3">
    <source>
        <dbReference type="Proteomes" id="UP000246171"/>
    </source>
</evidence>
<dbReference type="VEuPathDB" id="FungiDB:BO83DRAFT_8428"/>
<evidence type="ECO:0008006" key="4">
    <source>
        <dbReference type="Google" id="ProtNLM"/>
    </source>
</evidence>
<dbReference type="GeneID" id="37059610"/>
<feature type="signal peptide" evidence="1">
    <location>
        <begin position="1"/>
        <end position="20"/>
    </location>
</feature>
<gene>
    <name evidence="2" type="ORF">BO83DRAFT_8428</name>
</gene>
<dbReference type="EMBL" id="MSFU01000001">
    <property type="protein sequence ID" value="PWY85438.1"/>
    <property type="molecule type" value="Genomic_DNA"/>
</dbReference>
<sequence>MHPGYVWSFLSFTNFALCRAGSHLLNPFRRDELHVDTSVCQVFRRCDIIVPPNVSARFPFFPSSPLSFWSVSGFVSPILHSAAARHKHLYLSLSGFLPSCIHLKYWVILFDSGILVSENKPSHSSLPLWLVSYSGLLSDVLEI</sequence>